<evidence type="ECO:0000313" key="2">
    <source>
        <dbReference type="Proteomes" id="UP001500975"/>
    </source>
</evidence>
<gene>
    <name evidence="1" type="ORF">GCM10023165_22770</name>
</gene>
<sequence>MKIIWNYGAIGLLTLAAATVVVMGEPANAELRLAEAATTASAVGTTAICFLASPASISVTPERKTTVP</sequence>
<keyword evidence="2" id="KW-1185">Reference proteome</keyword>
<dbReference type="Proteomes" id="UP001500975">
    <property type="component" value="Unassembled WGS sequence"/>
</dbReference>
<evidence type="ECO:0008006" key="3">
    <source>
        <dbReference type="Google" id="ProtNLM"/>
    </source>
</evidence>
<dbReference type="RefSeq" id="WP_345537929.1">
    <property type="nucleotide sequence ID" value="NZ_BAABGJ010000020.1"/>
</dbReference>
<name>A0ABP8HNE8_9BURK</name>
<proteinExistence type="predicted"/>
<dbReference type="EMBL" id="BAABGJ010000020">
    <property type="protein sequence ID" value="GAA4341737.1"/>
    <property type="molecule type" value="Genomic_DNA"/>
</dbReference>
<organism evidence="1 2">
    <name type="scientific">Variovorax defluvii</name>
    <dbReference type="NCBI Taxonomy" id="913761"/>
    <lineage>
        <taxon>Bacteria</taxon>
        <taxon>Pseudomonadati</taxon>
        <taxon>Pseudomonadota</taxon>
        <taxon>Betaproteobacteria</taxon>
        <taxon>Burkholderiales</taxon>
        <taxon>Comamonadaceae</taxon>
        <taxon>Variovorax</taxon>
    </lineage>
</organism>
<accession>A0ABP8HNE8</accession>
<protein>
    <recommendedName>
        <fullName evidence="3">Secreted protein</fullName>
    </recommendedName>
</protein>
<comment type="caution">
    <text evidence="1">The sequence shown here is derived from an EMBL/GenBank/DDBJ whole genome shotgun (WGS) entry which is preliminary data.</text>
</comment>
<evidence type="ECO:0000313" key="1">
    <source>
        <dbReference type="EMBL" id="GAA4341737.1"/>
    </source>
</evidence>
<reference evidence="2" key="1">
    <citation type="journal article" date="2019" name="Int. J. Syst. Evol. Microbiol.">
        <title>The Global Catalogue of Microorganisms (GCM) 10K type strain sequencing project: providing services to taxonomists for standard genome sequencing and annotation.</title>
        <authorList>
            <consortium name="The Broad Institute Genomics Platform"/>
            <consortium name="The Broad Institute Genome Sequencing Center for Infectious Disease"/>
            <person name="Wu L."/>
            <person name="Ma J."/>
        </authorList>
    </citation>
    <scope>NUCLEOTIDE SEQUENCE [LARGE SCALE GENOMIC DNA]</scope>
    <source>
        <strain evidence="2">JCM 17804</strain>
    </source>
</reference>